<dbReference type="GO" id="GO:0006749">
    <property type="term" value="P:glutathione metabolic process"/>
    <property type="evidence" value="ECO:0007669"/>
    <property type="project" value="TreeGrafter"/>
</dbReference>
<organism evidence="4 5">
    <name type="scientific">Salinigranum rubrum</name>
    <dbReference type="NCBI Taxonomy" id="755307"/>
    <lineage>
        <taxon>Archaea</taxon>
        <taxon>Methanobacteriati</taxon>
        <taxon>Methanobacteriota</taxon>
        <taxon>Stenosarchaea group</taxon>
        <taxon>Halobacteria</taxon>
        <taxon>Halobacteriales</taxon>
        <taxon>Haloferacaceae</taxon>
        <taxon>Salinigranum</taxon>
    </lineage>
</organism>
<dbReference type="Pfam" id="PF05378">
    <property type="entry name" value="Hydant_A_N"/>
    <property type="match status" value="1"/>
</dbReference>
<dbReference type="OrthoDB" id="8261at2157"/>
<evidence type="ECO:0000259" key="1">
    <source>
        <dbReference type="Pfam" id="PF01968"/>
    </source>
</evidence>
<feature type="domain" description="Acetophenone carboxylase-like C-terminal" evidence="3">
    <location>
        <begin position="507"/>
        <end position="684"/>
    </location>
</feature>
<dbReference type="GO" id="GO:0017168">
    <property type="term" value="F:5-oxoprolinase (ATP-hydrolyzing) activity"/>
    <property type="evidence" value="ECO:0007669"/>
    <property type="project" value="TreeGrafter"/>
</dbReference>
<dbReference type="Pfam" id="PF19278">
    <property type="entry name" value="Hydant_A_C"/>
    <property type="match status" value="1"/>
</dbReference>
<evidence type="ECO:0000259" key="3">
    <source>
        <dbReference type="Pfam" id="PF19278"/>
    </source>
</evidence>
<dbReference type="SUPFAM" id="SSF53067">
    <property type="entry name" value="Actin-like ATPase domain"/>
    <property type="match status" value="1"/>
</dbReference>
<dbReference type="EMBL" id="CP026309">
    <property type="protein sequence ID" value="AUV81948.1"/>
    <property type="molecule type" value="Genomic_DNA"/>
</dbReference>
<dbReference type="InterPro" id="IPR008040">
    <property type="entry name" value="Hydant_A_N"/>
</dbReference>
<dbReference type="InterPro" id="IPR045079">
    <property type="entry name" value="Oxoprolinase-like"/>
</dbReference>
<dbReference type="GeneID" id="35592438"/>
<dbReference type="Pfam" id="PF01968">
    <property type="entry name" value="Hydantoinase_A"/>
    <property type="match status" value="1"/>
</dbReference>
<feature type="domain" description="Hydantoinase/oxoprolinase N-terminal" evidence="2">
    <location>
        <begin position="4"/>
        <end position="186"/>
    </location>
</feature>
<dbReference type="RefSeq" id="WP_103425637.1">
    <property type="nucleotide sequence ID" value="NZ_CP026309.1"/>
</dbReference>
<reference evidence="4 5" key="1">
    <citation type="submission" date="2018-01" db="EMBL/GenBank/DDBJ databases">
        <title>Complete genome sequence of Salinigranum rubrum GX10T, an extremely halophilic archaeon isolated from a marine solar saltern.</title>
        <authorList>
            <person name="Han S."/>
        </authorList>
    </citation>
    <scope>NUCLEOTIDE SEQUENCE [LARGE SCALE GENOMIC DNA]</scope>
    <source>
        <strain evidence="4 5">GX10</strain>
    </source>
</reference>
<accession>A0A2I8VJ49</accession>
<dbReference type="AlphaFoldDB" id="A0A2I8VJ49"/>
<dbReference type="InterPro" id="IPR043129">
    <property type="entry name" value="ATPase_NBD"/>
</dbReference>
<proteinExistence type="predicted"/>
<evidence type="ECO:0000313" key="5">
    <source>
        <dbReference type="Proteomes" id="UP000236584"/>
    </source>
</evidence>
<name>A0A2I8VJ49_9EURY</name>
<protein>
    <submittedName>
        <fullName evidence="4">5-oxoprolinase</fullName>
    </submittedName>
</protein>
<dbReference type="InterPro" id="IPR049517">
    <property type="entry name" value="ACX-like_C"/>
</dbReference>
<dbReference type="GO" id="GO:0005829">
    <property type="term" value="C:cytosol"/>
    <property type="evidence" value="ECO:0007669"/>
    <property type="project" value="TreeGrafter"/>
</dbReference>
<evidence type="ECO:0000313" key="4">
    <source>
        <dbReference type="EMBL" id="AUV81948.1"/>
    </source>
</evidence>
<dbReference type="InterPro" id="IPR002821">
    <property type="entry name" value="Hydantoinase_A"/>
</dbReference>
<dbReference type="PANTHER" id="PTHR11365:SF23">
    <property type="entry name" value="HYPOTHETICAL 5-OXOPROLINASE (EUROFUNG)-RELATED"/>
    <property type="match status" value="1"/>
</dbReference>
<feature type="domain" description="Hydantoinase A/oxoprolinase" evidence="1">
    <location>
        <begin position="207"/>
        <end position="493"/>
    </location>
</feature>
<keyword evidence="5" id="KW-1185">Reference proteome</keyword>
<dbReference type="PANTHER" id="PTHR11365">
    <property type="entry name" value="5-OXOPROLINASE RELATED"/>
    <property type="match status" value="1"/>
</dbReference>
<dbReference type="KEGG" id="srub:C2R22_10065"/>
<dbReference type="Proteomes" id="UP000236584">
    <property type="component" value="Chromosome"/>
</dbReference>
<sequence length="688" mass="74441">MTYRLGIDSGGTFTDFVLAGDGTVEVHKTPSTPSDPSQAVRDGLELVAREHDTDVSGLLDEIDIIIHGTTVATNALIEHTGAKTGLICTAGHEDSLEIRLGHKEDGHRYDMNYPMAEMLVPRHLRMPVRGRVLSDGSEYAHLNEDDVYEAVERFREEGVDAVAVSLVWSFENPAHEERIRAILDEELPDVFTSFSTDVLPQVREYTRTSTTVVNAYVKPTLDRYVARVDAYLDENGFSGEIRYIQANGGIASSDSLRRRPAYAINSGPAGGPAAGLHLARTFGSEDVITVDMGGTSFDVSLTRDGSTEVRKDFDLMRYRMGLPMLHVETIGAGGGSIASLDRGVLQVGPQSAGAEPGPACYDRGGTRPTVTDALMVLGYLNQEELLGGRMPIDSDASTRAIEEHIASASQLDVETAAAGILEIVTKNMVDGIRQVSIEKGHDPRDFTMVCGGGAGPAHATALADELGVGRVLVPKTASVLCAYGEVVSNYKHNQLASYPSRIEAVDAADLEGRFAALEAEARERLATEGIAADDVELQRVFEMRYRNQIKECEVTMPAVEITEEWLATLREAFDRRHEELYTYAEPETPVDVINIESVAYGHVTPPEISGGLPTEGSVEDARAGSREAYFESEGGFAETPVYDGARIPAGSELVGPAIVEETTTTMVVNPGWRARLDDAGVYELTVED</sequence>
<evidence type="ECO:0000259" key="2">
    <source>
        <dbReference type="Pfam" id="PF05378"/>
    </source>
</evidence>
<gene>
    <name evidence="4" type="ORF">C2R22_10065</name>
</gene>